<dbReference type="RefSeq" id="WP_101517560.1">
    <property type="nucleotide sequence ID" value="NZ_PKUS01000005.1"/>
</dbReference>
<dbReference type="Gene3D" id="1.25.40.10">
    <property type="entry name" value="Tetratricopeptide repeat domain"/>
    <property type="match status" value="1"/>
</dbReference>
<keyword evidence="2" id="KW-1185">Reference proteome</keyword>
<comment type="caution">
    <text evidence="1">The sequence shown here is derived from an EMBL/GenBank/DDBJ whole genome shotgun (WGS) entry which is preliminary data.</text>
</comment>
<dbReference type="Proteomes" id="UP000235005">
    <property type="component" value="Unassembled WGS sequence"/>
</dbReference>
<evidence type="ECO:0000313" key="1">
    <source>
        <dbReference type="EMBL" id="PLW69554.1"/>
    </source>
</evidence>
<evidence type="ECO:0000313" key="2">
    <source>
        <dbReference type="Proteomes" id="UP000235005"/>
    </source>
</evidence>
<dbReference type="EMBL" id="PKUS01000005">
    <property type="protein sequence ID" value="PLW69554.1"/>
    <property type="molecule type" value="Genomic_DNA"/>
</dbReference>
<name>A0A2N5X4Z6_9GAMM</name>
<dbReference type="InterPro" id="IPR011990">
    <property type="entry name" value="TPR-like_helical_dom_sf"/>
</dbReference>
<gene>
    <name evidence="1" type="ORF">C0039_05950</name>
</gene>
<dbReference type="InterPro" id="IPR010323">
    <property type="entry name" value="DUF924"/>
</dbReference>
<dbReference type="OrthoDB" id="7593450at2"/>
<dbReference type="SUPFAM" id="SSF48452">
    <property type="entry name" value="TPR-like"/>
    <property type="match status" value="1"/>
</dbReference>
<dbReference type="Pfam" id="PF06041">
    <property type="entry name" value="DUF924"/>
    <property type="match status" value="1"/>
</dbReference>
<dbReference type="Gene3D" id="1.20.58.320">
    <property type="entry name" value="TPR-like"/>
    <property type="match status" value="1"/>
</dbReference>
<organism evidence="1 2">
    <name type="scientific">Pseudohalioglobus lutimaris</name>
    <dbReference type="NCBI Taxonomy" id="1737061"/>
    <lineage>
        <taxon>Bacteria</taxon>
        <taxon>Pseudomonadati</taxon>
        <taxon>Pseudomonadota</taxon>
        <taxon>Gammaproteobacteria</taxon>
        <taxon>Cellvibrionales</taxon>
        <taxon>Halieaceae</taxon>
        <taxon>Pseudohalioglobus</taxon>
    </lineage>
</organism>
<dbReference type="AlphaFoldDB" id="A0A2N5X4Z6"/>
<protein>
    <submittedName>
        <fullName evidence="1">DUF924 domain-containing protein</fullName>
    </submittedName>
</protein>
<sequence length="215" mass="24529">MSVIKDRQEWDDVLDFWFPEADSLDVDAQIHRVHWLWRMQGGADDQIEAQFSDLTERAAQGALDHWTLAPHGRLALIILLDQFSRSVWRDSARAYAQDPYALSLVNEGFSNGHYSALPTPWFQIVYALPLGHCEGPDHLQRIDLLIDLREAIAATAPIALQPIYSSLVNQAHDVRKIIATFGRHPHRNKILNRKSTAAEETYIAKGQFPHTRAFR</sequence>
<accession>A0A2N5X4Z6</accession>
<reference evidence="1 2" key="1">
    <citation type="submission" date="2018-01" db="EMBL/GenBank/DDBJ databases">
        <title>The draft genome sequence of Halioglobus lutimaris HF004.</title>
        <authorList>
            <person name="Du Z.-J."/>
            <person name="Shi M.-J."/>
        </authorList>
    </citation>
    <scope>NUCLEOTIDE SEQUENCE [LARGE SCALE GENOMIC DNA]</scope>
    <source>
        <strain evidence="1 2">HF004</strain>
    </source>
</reference>
<proteinExistence type="predicted"/>